<dbReference type="Proteomes" id="UP000515680">
    <property type="component" value="Chromosome"/>
</dbReference>
<dbReference type="EMBL" id="AP022227">
    <property type="protein sequence ID" value="BBT41428.1"/>
    <property type="molecule type" value="Genomic_DNA"/>
</dbReference>
<proteinExistence type="predicted"/>
<dbReference type="RefSeq" id="WP_182816100.1">
    <property type="nucleotide sequence ID" value="NZ_AP022227.1"/>
</dbReference>
<protein>
    <submittedName>
        <fullName evidence="1">Uncharacterized protein</fullName>
    </submittedName>
</protein>
<gene>
    <name evidence="1" type="ORF">WP8W18C01_37690</name>
</gene>
<evidence type="ECO:0000313" key="2">
    <source>
        <dbReference type="Proteomes" id="UP000515680"/>
    </source>
</evidence>
<organism evidence="1 2">
    <name type="scientific">Pseudomonas putida</name>
    <name type="common">Arthrobacter siderocapsulatus</name>
    <dbReference type="NCBI Taxonomy" id="303"/>
    <lineage>
        <taxon>Bacteria</taxon>
        <taxon>Pseudomonadati</taxon>
        <taxon>Pseudomonadota</taxon>
        <taxon>Gammaproteobacteria</taxon>
        <taxon>Pseudomonadales</taxon>
        <taxon>Pseudomonadaceae</taxon>
        <taxon>Pseudomonas</taxon>
    </lineage>
</organism>
<reference evidence="1 2" key="1">
    <citation type="submission" date="2019-12" db="EMBL/GenBank/DDBJ databases">
        <title>complete genome sequences of Pseudomonas putida str. WP8-W18-CRE-01 isolated from wastewater treatment plant effluent.</title>
        <authorList>
            <person name="Sekizuka T."/>
            <person name="Itokawa K."/>
            <person name="Yatsu K."/>
            <person name="Inamine Y."/>
            <person name="Kuroda M."/>
        </authorList>
    </citation>
    <scope>NUCLEOTIDE SEQUENCE [LARGE SCALE GENOMIC DNA]</scope>
    <source>
        <strain evidence="1 2">WP8-W18-CRE-01</strain>
    </source>
</reference>
<dbReference type="AlphaFoldDB" id="A0A6S5TDK7"/>
<name>A0A6S5TDK7_PSEPU</name>
<sequence>MSTLLTPNPAEYRYALYCRSDQLDISYGARQPVALYREEALAQAHGARMWPGAFTVIDLQGGDPCANPN</sequence>
<evidence type="ECO:0000313" key="1">
    <source>
        <dbReference type="EMBL" id="BBT41428.1"/>
    </source>
</evidence>
<accession>A0A6S5TDK7</accession>